<feature type="compositionally biased region" description="Basic and acidic residues" evidence="1">
    <location>
        <begin position="361"/>
        <end position="381"/>
    </location>
</feature>
<reference evidence="2" key="2">
    <citation type="submission" date="2017-06" db="EMBL/GenBank/DDBJ databases">
        <title>WGS assembly of Brachypodium distachyon.</title>
        <authorList>
            <consortium name="The International Brachypodium Initiative"/>
            <person name="Lucas S."/>
            <person name="Harmon-Smith M."/>
            <person name="Lail K."/>
            <person name="Tice H."/>
            <person name="Grimwood J."/>
            <person name="Bruce D."/>
            <person name="Barry K."/>
            <person name="Shu S."/>
            <person name="Lindquist E."/>
            <person name="Wang M."/>
            <person name="Pitluck S."/>
            <person name="Vogel J.P."/>
            <person name="Garvin D.F."/>
            <person name="Mockler T.C."/>
            <person name="Schmutz J."/>
            <person name="Rokhsar D."/>
            <person name="Bevan M.W."/>
        </authorList>
    </citation>
    <scope>NUCLEOTIDE SEQUENCE</scope>
    <source>
        <strain evidence="2">Bd21</strain>
    </source>
</reference>
<dbReference type="AlphaFoldDB" id="A0A2K2CQ31"/>
<dbReference type="Gramene" id="PNT64136">
    <property type="protein sequence ID" value="PNT64136"/>
    <property type="gene ID" value="BRADI_4g24846v3"/>
</dbReference>
<feature type="compositionally biased region" description="Low complexity" evidence="1">
    <location>
        <begin position="268"/>
        <end position="280"/>
    </location>
</feature>
<feature type="compositionally biased region" description="Pro residues" evidence="1">
    <location>
        <begin position="255"/>
        <end position="267"/>
    </location>
</feature>
<evidence type="ECO:0000313" key="4">
    <source>
        <dbReference type="Proteomes" id="UP000008810"/>
    </source>
</evidence>
<reference evidence="2 3" key="1">
    <citation type="journal article" date="2010" name="Nature">
        <title>Genome sequencing and analysis of the model grass Brachypodium distachyon.</title>
        <authorList>
            <consortium name="International Brachypodium Initiative"/>
        </authorList>
    </citation>
    <scope>NUCLEOTIDE SEQUENCE [LARGE SCALE GENOMIC DNA]</scope>
    <source>
        <strain evidence="2 3">Bd21</strain>
    </source>
</reference>
<dbReference type="Proteomes" id="UP000008810">
    <property type="component" value="Chromosome 4"/>
</dbReference>
<feature type="compositionally biased region" description="Low complexity" evidence="1">
    <location>
        <begin position="453"/>
        <end position="468"/>
    </location>
</feature>
<feature type="region of interest" description="Disordered" evidence="1">
    <location>
        <begin position="306"/>
        <end position="434"/>
    </location>
</feature>
<feature type="compositionally biased region" description="Acidic residues" evidence="1">
    <location>
        <begin position="415"/>
        <end position="424"/>
    </location>
</feature>
<reference evidence="3" key="3">
    <citation type="submission" date="2018-08" db="UniProtKB">
        <authorList>
            <consortium name="EnsemblPlants"/>
        </authorList>
    </citation>
    <scope>IDENTIFICATION</scope>
    <source>
        <strain evidence="3">cv. Bd21</strain>
    </source>
</reference>
<dbReference type="EnsemblPlants" id="PNT64136">
    <property type="protein sequence ID" value="PNT64136"/>
    <property type="gene ID" value="BRADI_4g24846v3"/>
</dbReference>
<dbReference type="EMBL" id="CM000883">
    <property type="protein sequence ID" value="PNT64136.1"/>
    <property type="molecule type" value="Genomic_DNA"/>
</dbReference>
<feature type="region of interest" description="Disordered" evidence="1">
    <location>
        <begin position="196"/>
        <end position="280"/>
    </location>
</feature>
<evidence type="ECO:0000256" key="1">
    <source>
        <dbReference type="SAM" id="MobiDB-lite"/>
    </source>
</evidence>
<accession>A0A2K2CQ31</accession>
<sequence>MNENNMREATAHPFVLASMMDKGFLPDHAGSNNWKDCQILVIVQIRSTIFFKGLELEGVKSIVPEVHALHEPLELEDHSPSLVVRQIKPAEAAHALAEEREQPRLPFHDVAAHQGDLFDTRPIGRACKRTEPIPGDEDAALKTEHGKTASAVTALACTNREEVVVVQVKRQAEVQGVQHGATLMDELEERLPASTVVHQEGHQRTAPVRSQEEHAVRDGAAGAELKRKQAVEASRKSQRRGPVPDAVAGAQLQPPEAPAAPPQPPEPAVARPEAAQRQPLQRQHLLHSIIALVVIEAGTCRVGGRGVDEGEGLEAGQGGEPGEGERAEGGEVERGEAGEGHGRFAQGGGRDGRADGGGGGRGDHGQRGQVRVPREQLSEGGHHRRRRRGWGFGSGEGRRRRRGKAEGEAGGGGPEECEPAAGDEGDGRCGVGREQAEHLLQQVVAQRRLIPPASTSAGAAASAAAPGARRCRGRRAGSGERLRGAARPSSAS</sequence>
<feature type="compositionally biased region" description="Basic and acidic residues" evidence="1">
    <location>
        <begin position="224"/>
        <end position="235"/>
    </location>
</feature>
<feature type="compositionally biased region" description="Gly residues" evidence="1">
    <location>
        <begin position="345"/>
        <end position="360"/>
    </location>
</feature>
<dbReference type="InParanoid" id="A0A2K2CQ31"/>
<gene>
    <name evidence="2" type="ORF">BRADI_4g24846v3</name>
</gene>
<evidence type="ECO:0000313" key="2">
    <source>
        <dbReference type="EMBL" id="PNT64136.1"/>
    </source>
</evidence>
<feature type="region of interest" description="Disordered" evidence="1">
    <location>
        <begin position="451"/>
        <end position="492"/>
    </location>
</feature>
<organism evidence="2">
    <name type="scientific">Brachypodium distachyon</name>
    <name type="common">Purple false brome</name>
    <name type="synonym">Trachynia distachya</name>
    <dbReference type="NCBI Taxonomy" id="15368"/>
    <lineage>
        <taxon>Eukaryota</taxon>
        <taxon>Viridiplantae</taxon>
        <taxon>Streptophyta</taxon>
        <taxon>Embryophyta</taxon>
        <taxon>Tracheophyta</taxon>
        <taxon>Spermatophyta</taxon>
        <taxon>Magnoliopsida</taxon>
        <taxon>Liliopsida</taxon>
        <taxon>Poales</taxon>
        <taxon>Poaceae</taxon>
        <taxon>BOP clade</taxon>
        <taxon>Pooideae</taxon>
        <taxon>Stipodae</taxon>
        <taxon>Brachypodieae</taxon>
        <taxon>Brachypodium</taxon>
    </lineage>
</organism>
<keyword evidence="4" id="KW-1185">Reference proteome</keyword>
<proteinExistence type="predicted"/>
<feature type="compositionally biased region" description="Basic and acidic residues" evidence="1">
    <location>
        <begin position="323"/>
        <end position="342"/>
    </location>
</feature>
<name>A0A2K2CQ31_BRADI</name>
<protein>
    <submittedName>
        <fullName evidence="2 3">Uncharacterized protein</fullName>
    </submittedName>
</protein>
<evidence type="ECO:0000313" key="3">
    <source>
        <dbReference type="EnsemblPlants" id="PNT64136"/>
    </source>
</evidence>